<accession>A0A7S4DRS4</accession>
<proteinExistence type="predicted"/>
<dbReference type="InterPro" id="IPR050641">
    <property type="entry name" value="RIFMO-like"/>
</dbReference>
<comment type="cofactor">
    <cofactor evidence="1">
        <name>FAD</name>
        <dbReference type="ChEBI" id="CHEBI:57692"/>
    </cofactor>
</comment>
<dbReference type="Pfam" id="PF21274">
    <property type="entry name" value="Rng_hyd_C"/>
    <property type="match status" value="1"/>
</dbReference>
<dbReference type="Gene3D" id="3.50.50.60">
    <property type="entry name" value="FAD/NAD(P)-binding domain"/>
    <property type="match status" value="1"/>
</dbReference>
<evidence type="ECO:0000256" key="1">
    <source>
        <dbReference type="ARBA" id="ARBA00001974"/>
    </source>
</evidence>
<protein>
    <recommendedName>
        <fullName evidence="4">FAD-binding domain-containing protein</fullName>
    </recommendedName>
</protein>
<dbReference type="AlphaFoldDB" id="A0A7S4DRS4"/>
<dbReference type="InterPro" id="IPR002938">
    <property type="entry name" value="FAD-bd"/>
</dbReference>
<dbReference type="PANTHER" id="PTHR43004:SF19">
    <property type="entry name" value="BINDING MONOOXYGENASE, PUTATIVE (JCVI)-RELATED"/>
    <property type="match status" value="1"/>
</dbReference>
<organism evidence="5">
    <name type="scientific">Lotharella globosa</name>
    <dbReference type="NCBI Taxonomy" id="91324"/>
    <lineage>
        <taxon>Eukaryota</taxon>
        <taxon>Sar</taxon>
        <taxon>Rhizaria</taxon>
        <taxon>Cercozoa</taxon>
        <taxon>Chlorarachniophyceae</taxon>
        <taxon>Lotharella</taxon>
    </lineage>
</organism>
<dbReference type="PRINTS" id="PR00420">
    <property type="entry name" value="RNGMNOXGNASE"/>
</dbReference>
<dbReference type="SUPFAM" id="SSF51905">
    <property type="entry name" value="FAD/NAD(P)-binding domain"/>
    <property type="match status" value="1"/>
</dbReference>
<feature type="domain" description="FAD-binding" evidence="4">
    <location>
        <begin position="54"/>
        <end position="420"/>
    </location>
</feature>
<dbReference type="Gene3D" id="3.40.30.120">
    <property type="match status" value="1"/>
</dbReference>
<dbReference type="EMBL" id="HBIV01025211">
    <property type="protein sequence ID" value="CAE0666478.1"/>
    <property type="molecule type" value="Transcribed_RNA"/>
</dbReference>
<dbReference type="InterPro" id="IPR036188">
    <property type="entry name" value="FAD/NAD-bd_sf"/>
</dbReference>
<evidence type="ECO:0000256" key="3">
    <source>
        <dbReference type="ARBA" id="ARBA00022827"/>
    </source>
</evidence>
<keyword evidence="2" id="KW-0285">Flavoprotein</keyword>
<dbReference type="PANTHER" id="PTHR43004">
    <property type="entry name" value="TRK SYSTEM POTASSIUM UPTAKE PROTEIN"/>
    <property type="match status" value="1"/>
</dbReference>
<dbReference type="Gene3D" id="3.30.9.10">
    <property type="entry name" value="D-Amino Acid Oxidase, subunit A, domain 2"/>
    <property type="match status" value="1"/>
</dbReference>
<reference evidence="5" key="1">
    <citation type="submission" date="2021-01" db="EMBL/GenBank/DDBJ databases">
        <authorList>
            <person name="Corre E."/>
            <person name="Pelletier E."/>
            <person name="Niang G."/>
            <person name="Scheremetjew M."/>
            <person name="Finn R."/>
            <person name="Kale V."/>
            <person name="Holt S."/>
            <person name="Cochrane G."/>
            <person name="Meng A."/>
            <person name="Brown T."/>
            <person name="Cohen L."/>
        </authorList>
    </citation>
    <scope>NUCLEOTIDE SEQUENCE</scope>
    <source>
        <strain evidence="5">CCCM811</strain>
    </source>
</reference>
<sequence>MIGNPLAKVGEASAVVIAILAVMIAVVPNPDKRVERKPPPIRQPQLINEDLHTKTEVLITGGGPVGMITALLLAKQNISSVVIERRFRHGGAPAAHQLNFRSNEILQRDAQVSRDLLRKGATPMNEYRWVKMATSLASPPLAKLDHVGNLNKTIESGITWAEYLNIPQDMTERAILQAVEAEPLVDLRFGHSFANHVEDESGVTTTVALDSGISRWGYHVRSRYIIDATGSKGVIRRRVNMTMSGERGVMNVINLHVRMDLTDVVPEAKDNFRDGGALMTWTFAPDVGGAVAIHHNMSSHSSVQIQHFPSIVSASEFTDNGARIIRSLIGRDDVPFEIEAVDTWRMDCQIADKYRGGSHGKTILVGDSAHRFPPTGGLGLNTGVADAHNLAWKMGMVIRGEASEDLLDSYGIERRHVAQSNSAVSLDNFHRMEHPVSVLGLDKKGAEMLAYLNYLLWPIPKGWRQGASHFIRKQVVSAATSAASADDANGERIRKQIQEAMDLQISHFNSIGLDLGFHYNFPDMGVVPDTCDESSEACEHPNKGWHLGKGIDGDAIKKQMPEWTYTYFPVTIPGSRLPHANLKNSPVNAVGANNERWKSSTHALLAYNRFTLITGEGGEAWIKAAKAIQDSGIKMKAFLINEEEEAWTKVRQVEANGCVVIRPDGHVAMRSMEMVADPAGFLETGLRHVLKLDHSTH</sequence>
<evidence type="ECO:0000256" key="2">
    <source>
        <dbReference type="ARBA" id="ARBA00022630"/>
    </source>
</evidence>
<evidence type="ECO:0000313" key="5">
    <source>
        <dbReference type="EMBL" id="CAE0666478.1"/>
    </source>
</evidence>
<dbReference type="GO" id="GO:0016709">
    <property type="term" value="F:oxidoreductase activity, acting on paired donors, with incorporation or reduction of molecular oxygen, NAD(P)H as one donor, and incorporation of one atom of oxygen"/>
    <property type="evidence" value="ECO:0007669"/>
    <property type="project" value="UniProtKB-ARBA"/>
</dbReference>
<name>A0A7S4DRS4_9EUKA</name>
<keyword evidence="3" id="KW-0274">FAD</keyword>
<gene>
    <name evidence="5" type="ORF">LGLO00237_LOCUS18090</name>
</gene>
<dbReference type="Pfam" id="PF01494">
    <property type="entry name" value="FAD_binding_3"/>
    <property type="match status" value="1"/>
</dbReference>
<evidence type="ECO:0000259" key="4">
    <source>
        <dbReference type="Pfam" id="PF01494"/>
    </source>
</evidence>
<dbReference type="GO" id="GO:0071949">
    <property type="term" value="F:FAD binding"/>
    <property type="evidence" value="ECO:0007669"/>
    <property type="project" value="InterPro"/>
</dbReference>